<dbReference type="OrthoDB" id="3065650at2759"/>
<dbReference type="EMBL" id="LUGG01000006">
    <property type="protein sequence ID" value="OBZ73928.1"/>
    <property type="molecule type" value="Genomic_DNA"/>
</dbReference>
<protein>
    <submittedName>
        <fullName evidence="1">Uncharacterized protein</fullName>
    </submittedName>
</protein>
<keyword evidence="2" id="KW-1185">Reference proteome</keyword>
<proteinExistence type="predicted"/>
<organism evidence="1 2">
    <name type="scientific">Grifola frondosa</name>
    <name type="common">Maitake</name>
    <name type="synonym">Polyporus frondosus</name>
    <dbReference type="NCBI Taxonomy" id="5627"/>
    <lineage>
        <taxon>Eukaryota</taxon>
        <taxon>Fungi</taxon>
        <taxon>Dikarya</taxon>
        <taxon>Basidiomycota</taxon>
        <taxon>Agaricomycotina</taxon>
        <taxon>Agaricomycetes</taxon>
        <taxon>Polyporales</taxon>
        <taxon>Grifolaceae</taxon>
        <taxon>Grifola</taxon>
    </lineage>
</organism>
<comment type="caution">
    <text evidence="1">The sequence shown here is derived from an EMBL/GenBank/DDBJ whole genome shotgun (WGS) entry which is preliminary data.</text>
</comment>
<name>A0A1C7MAN9_GRIFR</name>
<evidence type="ECO:0000313" key="1">
    <source>
        <dbReference type="EMBL" id="OBZ73928.1"/>
    </source>
</evidence>
<dbReference type="AlphaFoldDB" id="A0A1C7MAN9"/>
<dbReference type="Proteomes" id="UP000092993">
    <property type="component" value="Unassembled WGS sequence"/>
</dbReference>
<accession>A0A1C7MAN9</accession>
<reference evidence="1 2" key="1">
    <citation type="submission" date="2016-03" db="EMBL/GenBank/DDBJ databases">
        <title>Whole genome sequencing of Grifola frondosa 9006-11.</title>
        <authorList>
            <person name="Min B."/>
            <person name="Park H."/>
            <person name="Kim J.-G."/>
            <person name="Cho H."/>
            <person name="Oh Y.-L."/>
            <person name="Kong W.-S."/>
            <person name="Choi I.-G."/>
        </authorList>
    </citation>
    <scope>NUCLEOTIDE SEQUENCE [LARGE SCALE GENOMIC DNA]</scope>
    <source>
        <strain evidence="1 2">9006-11</strain>
    </source>
</reference>
<evidence type="ECO:0000313" key="2">
    <source>
        <dbReference type="Proteomes" id="UP000092993"/>
    </source>
</evidence>
<sequence length="246" mass="26800">MQRNFGILCVTKSELQWVDNRTNTEDDERLTLTFAAVSTTVDDMIRTAALPDVDDERRCQAATEHLHQGRSAFALAPLYCWRSCLSNDAPPNRAVCRYSSPRANWGITIGQVIGIYCKSGSKNGKHGSVDDCTTIGAVSYVAVQVLEHVHGKQFLSIPSATSRFGPKQFALLPSTAFLSNLDHQPKVQGSVQIIKDIDVPLFRAIQTALKLFGDAAKLFSKVAESSGCSCRVVGFLSSNKHKVPAA</sequence>
<gene>
    <name evidence="1" type="ORF">A0H81_06550</name>
</gene>